<evidence type="ECO:0000313" key="10">
    <source>
        <dbReference type="Proteomes" id="UP001172788"/>
    </source>
</evidence>
<dbReference type="AlphaFoldDB" id="A0AAW7MGF6"/>
<sequence>MSAPAISTVAASKPAGPPLVVGVWRGRYLRFAGQQFVLLAAPTRSGKGVGIVVPNLLSYEHSVVALDIKQENFAITSGFRRAHGHEVYLFNPFAEDFRTARYNPLSAISEGIFRVGDILAIGYALYPSGGHDAFWNDSARNLFLGLTLLLCELRDARAGKETRELNLPDYPVTIGEVLRQSSGKGQPVKPYLNSLLANYGAVLSGACVDALNRFLANDDKVLASILATFNAPLTIWANPVVDAATSANDFDLRDVRKKLMTVYLGVTPDHLAESAVLLNLMFSQLVNLNSKKLPQDDPDLKYQCLMLMDEFTSIGKVGIIAKAVSYMAGYNMRLLAIIQSVAQLESVYGREDARTFATNCAMQLLYPPREQKDANEYSEMLGYFTQKSVSISRPRGWVAKGGESESISDQRRALLLPQELKELGQDKEIILLENTKPILADKIIYYRDPVFQARILPAPAVKPLDVAGYRARVEHRLRDLLRTDLDEGGRLTVPVEHLEILADMNVSGLPDVHEAFEDVADEDVPALVDWYFTSMGVPQAPLRNALECVDAELAGIEVSSEPEPLAPEMAQRVLENDVEFFGGSVDVDADALVMPVPTETGDEAVEWGAGPVASLLPMLADLVTSDKPATRKPSSRGKGTRRTSSASRSKSKKTDVTAMDG</sequence>
<dbReference type="GO" id="GO:0005886">
    <property type="term" value="C:plasma membrane"/>
    <property type="evidence" value="ECO:0007669"/>
    <property type="project" value="UniProtKB-SubCell"/>
</dbReference>
<evidence type="ECO:0000256" key="5">
    <source>
        <dbReference type="ARBA" id="ARBA00022989"/>
    </source>
</evidence>
<keyword evidence="5" id="KW-1133">Transmembrane helix</keyword>
<keyword evidence="10" id="KW-1185">Reference proteome</keyword>
<protein>
    <submittedName>
        <fullName evidence="8">Type IV secretion system protein VirD4</fullName>
    </submittedName>
</protein>
<dbReference type="InterPro" id="IPR051539">
    <property type="entry name" value="T4SS-coupling_protein"/>
</dbReference>
<dbReference type="Pfam" id="PF02534">
    <property type="entry name" value="T4SS-DNA_transf"/>
    <property type="match status" value="1"/>
</dbReference>
<evidence type="ECO:0000256" key="1">
    <source>
        <dbReference type="ARBA" id="ARBA00004651"/>
    </source>
</evidence>
<dbReference type="PANTHER" id="PTHR37937:SF1">
    <property type="entry name" value="CONJUGATIVE TRANSFER: DNA TRANSPORT"/>
    <property type="match status" value="1"/>
</dbReference>
<gene>
    <name evidence="8" type="ORF">DBA34_00905</name>
    <name evidence="9" type="ORF">DBB29_01730</name>
</gene>
<evidence type="ECO:0000256" key="2">
    <source>
        <dbReference type="ARBA" id="ARBA00008806"/>
    </source>
</evidence>
<accession>A0AAW7MGF6</accession>
<reference evidence="8" key="1">
    <citation type="submission" date="2018-04" db="EMBL/GenBank/DDBJ databases">
        <authorList>
            <person name="Jy Z."/>
        </authorList>
    </citation>
    <scope>NUCLEOTIDE SEQUENCE</scope>
    <source>
        <strain evidence="9">AS13</strain>
        <strain evidence="8">LA18</strain>
    </source>
</reference>
<dbReference type="Proteomes" id="UP001172791">
    <property type="component" value="Unassembled WGS sequence"/>
</dbReference>
<evidence type="ECO:0000313" key="9">
    <source>
        <dbReference type="EMBL" id="MDN4576844.1"/>
    </source>
</evidence>
<evidence type="ECO:0000313" key="8">
    <source>
        <dbReference type="EMBL" id="MDN4571828.1"/>
    </source>
</evidence>
<dbReference type="EMBL" id="QAIC01000021">
    <property type="protein sequence ID" value="MDN4571828.1"/>
    <property type="molecule type" value="Genomic_DNA"/>
</dbReference>
<dbReference type="Gene3D" id="3.40.50.300">
    <property type="entry name" value="P-loop containing nucleotide triphosphate hydrolases"/>
    <property type="match status" value="1"/>
</dbReference>
<dbReference type="RefSeq" id="WP_176314766.1">
    <property type="nucleotide sequence ID" value="NZ_QAIC01000021.1"/>
</dbReference>
<keyword evidence="6" id="KW-0472">Membrane</keyword>
<feature type="region of interest" description="Disordered" evidence="7">
    <location>
        <begin position="624"/>
        <end position="661"/>
    </location>
</feature>
<evidence type="ECO:0000313" key="11">
    <source>
        <dbReference type="Proteomes" id="UP001172791"/>
    </source>
</evidence>
<evidence type="ECO:0000256" key="6">
    <source>
        <dbReference type="ARBA" id="ARBA00023136"/>
    </source>
</evidence>
<comment type="similarity">
    <text evidence="2">Belongs to the VirD4/TraG family.</text>
</comment>
<keyword evidence="3" id="KW-1003">Cell membrane</keyword>
<evidence type="ECO:0000256" key="7">
    <source>
        <dbReference type="SAM" id="MobiDB-lite"/>
    </source>
</evidence>
<dbReference type="Proteomes" id="UP001172788">
    <property type="component" value="Unassembled WGS sequence"/>
</dbReference>
<comment type="caution">
    <text evidence="8">The sequence shown here is derived from an EMBL/GenBank/DDBJ whole genome shotgun (WGS) entry which is preliminary data.</text>
</comment>
<organism evidence="8 11">
    <name type="scientific">Pandoraea cepalis</name>
    <dbReference type="NCBI Taxonomy" id="2508294"/>
    <lineage>
        <taxon>Bacteria</taxon>
        <taxon>Pseudomonadati</taxon>
        <taxon>Pseudomonadota</taxon>
        <taxon>Betaproteobacteria</taxon>
        <taxon>Burkholderiales</taxon>
        <taxon>Burkholderiaceae</taxon>
        <taxon>Pandoraea</taxon>
    </lineage>
</organism>
<proteinExistence type="inferred from homology"/>
<dbReference type="SUPFAM" id="SSF52540">
    <property type="entry name" value="P-loop containing nucleoside triphosphate hydrolases"/>
    <property type="match status" value="1"/>
</dbReference>
<dbReference type="InterPro" id="IPR003688">
    <property type="entry name" value="TraG/VirD4"/>
</dbReference>
<dbReference type="PANTHER" id="PTHR37937">
    <property type="entry name" value="CONJUGATIVE TRANSFER: DNA TRANSPORT"/>
    <property type="match status" value="1"/>
</dbReference>
<name>A0AAW7MGF6_9BURK</name>
<evidence type="ECO:0000256" key="4">
    <source>
        <dbReference type="ARBA" id="ARBA00022692"/>
    </source>
</evidence>
<dbReference type="CDD" id="cd01127">
    <property type="entry name" value="TrwB_TraG_TraD_VirD4"/>
    <property type="match status" value="1"/>
</dbReference>
<evidence type="ECO:0000256" key="3">
    <source>
        <dbReference type="ARBA" id="ARBA00022475"/>
    </source>
</evidence>
<keyword evidence="4" id="KW-0812">Transmembrane</keyword>
<dbReference type="EMBL" id="QAID01000026">
    <property type="protein sequence ID" value="MDN4576844.1"/>
    <property type="molecule type" value="Genomic_DNA"/>
</dbReference>
<dbReference type="InterPro" id="IPR027417">
    <property type="entry name" value="P-loop_NTPase"/>
</dbReference>
<comment type="subcellular location">
    <subcellularLocation>
        <location evidence="1">Cell membrane</location>
        <topology evidence="1">Multi-pass membrane protein</topology>
    </subcellularLocation>
</comment>